<dbReference type="SUPFAM" id="SSF55469">
    <property type="entry name" value="FMN-dependent nitroreductase-like"/>
    <property type="match status" value="1"/>
</dbReference>
<feature type="domain" description="Nitroreductase" evidence="9">
    <location>
        <begin position="6"/>
        <end position="162"/>
    </location>
</feature>
<keyword evidence="7 8" id="KW-0520">NAD</keyword>
<evidence type="ECO:0000256" key="2">
    <source>
        <dbReference type="ARBA" id="ARBA00007118"/>
    </source>
</evidence>
<sequence>MIFDLIKKRRSIFPVQYNDTPIAKADIEKVLESANWAPNHKCTEPWRFKVIQGEAKARLGTFMSKKYQELDPKPKAIKIRKLQENPQRASAIIAICMQRDLKESLPEWEEVAAVAMAVQNMWLLCTEMGIGSYWSSPGLIKYMDEFFTLNEGEKCLGFFYMGNFDGELPEGKRNSITLKTKWIDH</sequence>
<accession>A0ABT8RR32</accession>
<comment type="cofactor">
    <cofactor evidence="1 8">
        <name>FMN</name>
        <dbReference type="ChEBI" id="CHEBI:58210"/>
    </cofactor>
</comment>
<evidence type="ECO:0000256" key="7">
    <source>
        <dbReference type="ARBA" id="ARBA00023027"/>
    </source>
</evidence>
<comment type="caution">
    <text evidence="10">The sequence shown here is derived from an EMBL/GenBank/DDBJ whole genome shotgun (WGS) entry which is preliminary data.</text>
</comment>
<dbReference type="InterPro" id="IPR052530">
    <property type="entry name" value="NAD(P)H_nitroreductase"/>
</dbReference>
<evidence type="ECO:0000256" key="6">
    <source>
        <dbReference type="ARBA" id="ARBA00023002"/>
    </source>
</evidence>
<reference evidence="10" key="2">
    <citation type="submission" date="2023-06" db="EMBL/GenBank/DDBJ databases">
        <authorList>
            <person name="Lucena T."/>
            <person name="Sun Q."/>
        </authorList>
    </citation>
    <scope>NUCLEOTIDE SEQUENCE</scope>
    <source>
        <strain evidence="10">CECT 8869</strain>
    </source>
</reference>
<organism evidence="10 11">
    <name type="scientific">Maribacter confluentis</name>
    <dbReference type="NCBI Taxonomy" id="1656093"/>
    <lineage>
        <taxon>Bacteria</taxon>
        <taxon>Pseudomonadati</taxon>
        <taxon>Bacteroidota</taxon>
        <taxon>Flavobacteriia</taxon>
        <taxon>Flavobacteriales</taxon>
        <taxon>Flavobacteriaceae</taxon>
        <taxon>Maribacter</taxon>
    </lineage>
</organism>
<keyword evidence="3 8" id="KW-0285">Flavoprotein</keyword>
<reference evidence="10" key="1">
    <citation type="journal article" date="2014" name="Int. J. Syst. Evol. Microbiol.">
        <title>Complete genome of a new Firmicutes species belonging to the dominant human colonic microbiota ('Ruminococcus bicirculans') reveals two chromosomes and a selective capacity to utilize plant glucans.</title>
        <authorList>
            <consortium name="NISC Comparative Sequencing Program"/>
            <person name="Wegmann U."/>
            <person name="Louis P."/>
            <person name="Goesmann A."/>
            <person name="Henrissat B."/>
            <person name="Duncan S.H."/>
            <person name="Flint H.J."/>
        </authorList>
    </citation>
    <scope>NUCLEOTIDE SEQUENCE</scope>
    <source>
        <strain evidence="10">CECT 8869</strain>
    </source>
</reference>
<dbReference type="CDD" id="cd02135">
    <property type="entry name" value="YdjA-like"/>
    <property type="match status" value="1"/>
</dbReference>
<keyword evidence="4 8" id="KW-0288">FMN</keyword>
<keyword evidence="5 8" id="KW-0521">NADP</keyword>
<dbReference type="PANTHER" id="PTHR43821">
    <property type="entry name" value="NAD(P)H NITROREDUCTASE YDJA-RELATED"/>
    <property type="match status" value="1"/>
</dbReference>
<gene>
    <name evidence="10" type="ORF">Q2T41_11935</name>
</gene>
<dbReference type="PANTHER" id="PTHR43821:SF1">
    <property type="entry name" value="NAD(P)H NITROREDUCTASE YDJA-RELATED"/>
    <property type="match status" value="1"/>
</dbReference>
<keyword evidence="11" id="KW-1185">Reference proteome</keyword>
<evidence type="ECO:0000256" key="8">
    <source>
        <dbReference type="PIRNR" id="PIRNR000232"/>
    </source>
</evidence>
<dbReference type="Gene3D" id="3.40.109.10">
    <property type="entry name" value="NADH Oxidase"/>
    <property type="match status" value="1"/>
</dbReference>
<dbReference type="Proteomes" id="UP001168579">
    <property type="component" value="Unassembled WGS sequence"/>
</dbReference>
<dbReference type="Pfam" id="PF00881">
    <property type="entry name" value="Nitroreductase"/>
    <property type="match status" value="1"/>
</dbReference>
<dbReference type="EMBL" id="JAUKUC010000001">
    <property type="protein sequence ID" value="MDO1513367.1"/>
    <property type="molecule type" value="Genomic_DNA"/>
</dbReference>
<dbReference type="InterPro" id="IPR029479">
    <property type="entry name" value="Nitroreductase"/>
</dbReference>
<evidence type="ECO:0000256" key="5">
    <source>
        <dbReference type="ARBA" id="ARBA00022857"/>
    </source>
</evidence>
<dbReference type="InterPro" id="IPR026021">
    <property type="entry name" value="YdjA-like"/>
</dbReference>
<name>A0ABT8RR32_9FLAO</name>
<keyword evidence="6 8" id="KW-0560">Oxidoreductase</keyword>
<evidence type="ECO:0000313" key="11">
    <source>
        <dbReference type="Proteomes" id="UP001168579"/>
    </source>
</evidence>
<dbReference type="InterPro" id="IPR000415">
    <property type="entry name" value="Nitroreductase-like"/>
</dbReference>
<proteinExistence type="inferred from homology"/>
<dbReference type="PIRSF" id="PIRSF000232">
    <property type="entry name" value="YdjA"/>
    <property type="match status" value="1"/>
</dbReference>
<evidence type="ECO:0000313" key="10">
    <source>
        <dbReference type="EMBL" id="MDO1513367.1"/>
    </source>
</evidence>
<protein>
    <recommendedName>
        <fullName evidence="8">Putative NAD(P)H nitroreductase</fullName>
        <ecNumber evidence="8">1.-.-.-</ecNumber>
    </recommendedName>
</protein>
<evidence type="ECO:0000256" key="3">
    <source>
        <dbReference type="ARBA" id="ARBA00022630"/>
    </source>
</evidence>
<evidence type="ECO:0000259" key="9">
    <source>
        <dbReference type="Pfam" id="PF00881"/>
    </source>
</evidence>
<dbReference type="RefSeq" id="WP_304436284.1">
    <property type="nucleotide sequence ID" value="NZ_JAUKUC010000001.1"/>
</dbReference>
<dbReference type="EC" id="1.-.-.-" evidence="8"/>
<evidence type="ECO:0000256" key="4">
    <source>
        <dbReference type="ARBA" id="ARBA00022643"/>
    </source>
</evidence>
<comment type="similarity">
    <text evidence="2 8">Belongs to the nitroreductase family.</text>
</comment>
<evidence type="ECO:0000256" key="1">
    <source>
        <dbReference type="ARBA" id="ARBA00001917"/>
    </source>
</evidence>